<dbReference type="InterPro" id="IPR003265">
    <property type="entry name" value="HhH-GPD_domain"/>
</dbReference>
<proteinExistence type="predicted"/>
<dbReference type="Gene3D" id="1.10.1670.40">
    <property type="match status" value="1"/>
</dbReference>
<evidence type="ECO:0000256" key="1">
    <source>
        <dbReference type="ARBA" id="ARBA00000086"/>
    </source>
</evidence>
<dbReference type="GO" id="GO:0006307">
    <property type="term" value="P:DNA alkylation repair"/>
    <property type="evidence" value="ECO:0007669"/>
    <property type="project" value="TreeGrafter"/>
</dbReference>
<dbReference type="AlphaFoldDB" id="A0A437S5N5"/>
<dbReference type="InterPro" id="IPR003583">
    <property type="entry name" value="Hlx-hairpin-Hlx_DNA-bd_motif"/>
</dbReference>
<dbReference type="EC" id="3.2.2.21" evidence="2"/>
<name>A0A437S5N5_9FIRM</name>
<evidence type="ECO:0000313" key="7">
    <source>
        <dbReference type="EMBL" id="RVU54345.1"/>
    </source>
</evidence>
<dbReference type="EMBL" id="RLIH01000011">
    <property type="protein sequence ID" value="RVU54345.1"/>
    <property type="molecule type" value="Genomic_DNA"/>
</dbReference>
<dbReference type="GO" id="GO:0005737">
    <property type="term" value="C:cytoplasm"/>
    <property type="evidence" value="ECO:0007669"/>
    <property type="project" value="TreeGrafter"/>
</dbReference>
<accession>A0A437S5N5</accession>
<dbReference type="GO" id="GO:0006285">
    <property type="term" value="P:base-excision repair, AP site formation"/>
    <property type="evidence" value="ECO:0007669"/>
    <property type="project" value="TreeGrafter"/>
</dbReference>
<keyword evidence="4" id="KW-0234">DNA repair</keyword>
<dbReference type="RefSeq" id="WP_127724877.1">
    <property type="nucleotide sequence ID" value="NZ_RLIH01000011.1"/>
</dbReference>
<protein>
    <recommendedName>
        <fullName evidence="2">DNA-3-methyladenine glycosylase II</fullName>
        <ecNumber evidence="2">3.2.2.21</ecNumber>
    </recommendedName>
</protein>
<feature type="domain" description="Helix-hairpin-helix DNA-binding motif class 1" evidence="5">
    <location>
        <begin position="123"/>
        <end position="142"/>
    </location>
</feature>
<dbReference type="SUPFAM" id="SSF48150">
    <property type="entry name" value="DNA-glycosylase"/>
    <property type="match status" value="1"/>
</dbReference>
<dbReference type="GO" id="GO:0043916">
    <property type="term" value="F:DNA-7-methylguanine glycosylase activity"/>
    <property type="evidence" value="ECO:0007669"/>
    <property type="project" value="TreeGrafter"/>
</dbReference>
<dbReference type="OrthoDB" id="9785929at2"/>
<evidence type="ECO:0000256" key="3">
    <source>
        <dbReference type="ARBA" id="ARBA00022763"/>
    </source>
</evidence>
<dbReference type="PANTHER" id="PTHR43003:SF5">
    <property type="entry name" value="DNA-3-METHYLADENINE GLYCOSYLASE"/>
    <property type="match status" value="1"/>
</dbReference>
<evidence type="ECO:0000313" key="8">
    <source>
        <dbReference type="Proteomes" id="UP000288812"/>
    </source>
</evidence>
<feature type="domain" description="HhH-GPD" evidence="6">
    <location>
        <begin position="47"/>
        <end position="201"/>
    </location>
</feature>
<evidence type="ECO:0000256" key="2">
    <source>
        <dbReference type="ARBA" id="ARBA00012000"/>
    </source>
</evidence>
<keyword evidence="8" id="KW-1185">Reference proteome</keyword>
<dbReference type="Proteomes" id="UP000288812">
    <property type="component" value="Unassembled WGS sequence"/>
</dbReference>
<dbReference type="InterPro" id="IPR011257">
    <property type="entry name" value="DNA_glycosylase"/>
</dbReference>
<dbReference type="CDD" id="cd00056">
    <property type="entry name" value="ENDO3c"/>
    <property type="match status" value="1"/>
</dbReference>
<sequence>MYFKYGEKELNHLKEKDKKLSDVIDTVGFIRREVDEDIFSSVVHHIVGQQISTAAQRTVWNRMKNSLGEINEITISSTSVEDLQSNGITFRKAEYIKDFAEKVRLKEFDIENLIFKSDEEIISELVKLKGIGPWTAEMILIFGLQRPDVLSYGDLAIVRGLRMLYGHREVTEQTFRKYKKRYSPYGSVASLYLWAVAGGAIPELKDKGVKAKSK</sequence>
<dbReference type="SMART" id="SM00478">
    <property type="entry name" value="ENDO3c"/>
    <property type="match status" value="1"/>
</dbReference>
<dbReference type="GO" id="GO:0032131">
    <property type="term" value="F:alkylated DNA binding"/>
    <property type="evidence" value="ECO:0007669"/>
    <property type="project" value="TreeGrafter"/>
</dbReference>
<dbReference type="InterPro" id="IPR051912">
    <property type="entry name" value="Alkylbase_DNA_Glycosylase/TA"/>
</dbReference>
<dbReference type="SMART" id="SM00278">
    <property type="entry name" value="HhH1"/>
    <property type="match status" value="1"/>
</dbReference>
<organism evidence="7 8">
    <name type="scientific">Anaerosphaera multitolerans</name>
    <dbReference type="NCBI Taxonomy" id="2487351"/>
    <lineage>
        <taxon>Bacteria</taxon>
        <taxon>Bacillati</taxon>
        <taxon>Bacillota</taxon>
        <taxon>Tissierellia</taxon>
        <taxon>Tissierellales</taxon>
        <taxon>Peptoniphilaceae</taxon>
        <taxon>Anaerosphaera</taxon>
    </lineage>
</organism>
<evidence type="ECO:0000259" key="6">
    <source>
        <dbReference type="SMART" id="SM00478"/>
    </source>
</evidence>
<evidence type="ECO:0000259" key="5">
    <source>
        <dbReference type="SMART" id="SM00278"/>
    </source>
</evidence>
<dbReference type="Pfam" id="PF00730">
    <property type="entry name" value="HhH-GPD"/>
    <property type="match status" value="1"/>
</dbReference>
<comment type="catalytic activity">
    <reaction evidence="1">
        <text>Hydrolysis of alkylated DNA, releasing 3-methyladenine, 3-methylguanine, 7-methylguanine and 7-methyladenine.</text>
        <dbReference type="EC" id="3.2.2.21"/>
    </reaction>
</comment>
<dbReference type="GO" id="GO:0008725">
    <property type="term" value="F:DNA-3-methyladenine glycosylase activity"/>
    <property type="evidence" value="ECO:0007669"/>
    <property type="project" value="TreeGrafter"/>
</dbReference>
<comment type="caution">
    <text evidence="7">The sequence shown here is derived from an EMBL/GenBank/DDBJ whole genome shotgun (WGS) entry which is preliminary data.</text>
</comment>
<evidence type="ECO:0000256" key="4">
    <source>
        <dbReference type="ARBA" id="ARBA00023204"/>
    </source>
</evidence>
<reference evidence="7 8" key="1">
    <citation type="submission" date="2018-11" db="EMBL/GenBank/DDBJ databases">
        <title>Genome sequencing and assembly of Anaerosphaera sp. nov., GS7-6-2.</title>
        <authorList>
            <person name="Rettenmaier R."/>
            <person name="Liebl W."/>
            <person name="Zverlov V."/>
        </authorList>
    </citation>
    <scope>NUCLEOTIDE SEQUENCE [LARGE SCALE GENOMIC DNA]</scope>
    <source>
        <strain evidence="7 8">GS7-6-2</strain>
    </source>
</reference>
<gene>
    <name evidence="7" type="ORF">EF514_07820</name>
</gene>
<keyword evidence="3" id="KW-0227">DNA damage</keyword>
<dbReference type="GO" id="GO:0032993">
    <property type="term" value="C:protein-DNA complex"/>
    <property type="evidence" value="ECO:0007669"/>
    <property type="project" value="TreeGrafter"/>
</dbReference>
<dbReference type="Gene3D" id="1.10.340.30">
    <property type="entry name" value="Hypothetical protein, domain 2"/>
    <property type="match status" value="1"/>
</dbReference>
<dbReference type="PANTHER" id="PTHR43003">
    <property type="entry name" value="DNA-3-METHYLADENINE GLYCOSYLASE"/>
    <property type="match status" value="1"/>
</dbReference>